<evidence type="ECO:0000256" key="6">
    <source>
        <dbReference type="SAM" id="Phobius"/>
    </source>
</evidence>
<evidence type="ECO:0000313" key="8">
    <source>
        <dbReference type="Proteomes" id="UP000412028"/>
    </source>
</evidence>
<feature type="transmembrane region" description="Helical" evidence="6">
    <location>
        <begin position="274"/>
        <end position="293"/>
    </location>
</feature>
<dbReference type="InterPro" id="IPR051611">
    <property type="entry name" value="ECF_transporter_component"/>
</dbReference>
<protein>
    <submittedName>
        <fullName evidence="7">Energy-coupling factor transporter transmembrane protein EcfT</fullName>
    </submittedName>
</protein>
<dbReference type="Pfam" id="PF02361">
    <property type="entry name" value="CbiQ"/>
    <property type="match status" value="1"/>
</dbReference>
<dbReference type="PANTHER" id="PTHR34857:SF2">
    <property type="entry name" value="SLL0384 PROTEIN"/>
    <property type="match status" value="1"/>
</dbReference>
<dbReference type="PANTHER" id="PTHR34857">
    <property type="entry name" value="SLL0384 PROTEIN"/>
    <property type="match status" value="1"/>
</dbReference>
<dbReference type="OrthoDB" id="8585740at2"/>
<dbReference type="Proteomes" id="UP000412028">
    <property type="component" value="Unassembled WGS sequence"/>
</dbReference>
<keyword evidence="3 6" id="KW-0812">Transmembrane</keyword>
<accession>A0A5M9ZLF2</accession>
<organism evidence="7 8">
    <name type="scientific">Bifidobacterium tissieri</name>
    <dbReference type="NCBI Taxonomy" id="1630162"/>
    <lineage>
        <taxon>Bacteria</taxon>
        <taxon>Bacillati</taxon>
        <taxon>Actinomycetota</taxon>
        <taxon>Actinomycetes</taxon>
        <taxon>Bifidobacteriales</taxon>
        <taxon>Bifidobacteriaceae</taxon>
        <taxon>Bifidobacterium</taxon>
    </lineage>
</organism>
<dbReference type="EMBL" id="RZUI01000013">
    <property type="protein sequence ID" value="KAA8828338.1"/>
    <property type="molecule type" value="Genomic_DNA"/>
</dbReference>
<evidence type="ECO:0000256" key="2">
    <source>
        <dbReference type="ARBA" id="ARBA00022475"/>
    </source>
</evidence>
<dbReference type="InterPro" id="IPR003339">
    <property type="entry name" value="ABC/ECF_trnsptr_transmembrane"/>
</dbReference>
<evidence type="ECO:0000313" key="7">
    <source>
        <dbReference type="EMBL" id="KAA8828338.1"/>
    </source>
</evidence>
<keyword evidence="2" id="KW-1003">Cell membrane</keyword>
<comment type="subcellular location">
    <subcellularLocation>
        <location evidence="1">Membrane</location>
        <topology evidence="1">Multi-pass membrane protein</topology>
    </subcellularLocation>
</comment>
<proteinExistence type="predicted"/>
<sequence>MASTSSTTTAMTAAVASGSASAGSALPDWLAESESYEPLDDRSTFIEKNLEHIGGALAEVADGGQPELVSGPVDRLLCRVSPAMRLLGLISAIICVNATRNMTFGYIMLAVVLVALAIRPARLMKTVLFGGLGIAGLSAVIALPSILIGQYEAPARLFIRAFITVSLTIGLARTVPWNRLIAGLRGLHVPNAVVYVCDVTIQFIDILGRSMLLLLDALRLRSVGRDSRKITSAGHIIGTVFLLANRRAKEMGEAMLCRGFEGEYRIAKERMLTMANAVYACVIALMIAAAVYFG</sequence>
<feature type="transmembrane region" description="Helical" evidence="6">
    <location>
        <begin position="127"/>
        <end position="148"/>
    </location>
</feature>
<name>A0A5M9ZLF2_9BIFI</name>
<dbReference type="GO" id="GO:0005886">
    <property type="term" value="C:plasma membrane"/>
    <property type="evidence" value="ECO:0007669"/>
    <property type="project" value="UniProtKB-ARBA"/>
</dbReference>
<dbReference type="RefSeq" id="WP_150381816.1">
    <property type="nucleotide sequence ID" value="NZ_RZUI01000013.1"/>
</dbReference>
<evidence type="ECO:0000256" key="1">
    <source>
        <dbReference type="ARBA" id="ARBA00004141"/>
    </source>
</evidence>
<feature type="transmembrane region" description="Helical" evidence="6">
    <location>
        <begin position="103"/>
        <end position="121"/>
    </location>
</feature>
<keyword evidence="5 6" id="KW-0472">Membrane</keyword>
<reference evidence="7 8" key="1">
    <citation type="journal article" date="2019" name="Syst. Appl. Microbiol.">
        <title>Characterization of Bifidobacterium species in feaces of the Egyptian fruit bat: Description of B. vespertilionis sp. nov. and B. rousetti sp. nov.</title>
        <authorList>
            <person name="Modesto M."/>
            <person name="Satti M."/>
            <person name="Watanabe K."/>
            <person name="Puglisi E."/>
            <person name="Morelli L."/>
            <person name="Huang C.-H."/>
            <person name="Liou J.-S."/>
            <person name="Miyashita M."/>
            <person name="Tamura T."/>
            <person name="Saito S."/>
            <person name="Mori K."/>
            <person name="Huang L."/>
            <person name="Sciavilla P."/>
            <person name="Sandri C."/>
            <person name="Spiezio C."/>
            <person name="Vitali F."/>
            <person name="Cavalieri D."/>
            <person name="Perpetuini G."/>
            <person name="Tofalo R."/>
            <person name="Bonetti A."/>
            <person name="Arita M."/>
            <person name="Mattarelli P."/>
        </authorList>
    </citation>
    <scope>NUCLEOTIDE SEQUENCE [LARGE SCALE GENOMIC DNA]</scope>
    <source>
        <strain evidence="7 8">RST7</strain>
    </source>
</reference>
<comment type="caution">
    <text evidence="7">The sequence shown here is derived from an EMBL/GenBank/DDBJ whole genome shotgun (WGS) entry which is preliminary data.</text>
</comment>
<keyword evidence="4 6" id="KW-1133">Transmembrane helix</keyword>
<evidence type="ECO:0000256" key="5">
    <source>
        <dbReference type="ARBA" id="ARBA00023136"/>
    </source>
</evidence>
<dbReference type="CDD" id="cd16914">
    <property type="entry name" value="EcfT"/>
    <property type="match status" value="1"/>
</dbReference>
<gene>
    <name evidence="7" type="ORF">EMO89_09195</name>
</gene>
<evidence type="ECO:0000256" key="4">
    <source>
        <dbReference type="ARBA" id="ARBA00022989"/>
    </source>
</evidence>
<dbReference type="AlphaFoldDB" id="A0A5M9ZLF2"/>
<evidence type="ECO:0000256" key="3">
    <source>
        <dbReference type="ARBA" id="ARBA00022692"/>
    </source>
</evidence>